<dbReference type="AlphaFoldDB" id="A0A846JHJ5"/>
<dbReference type="EMBL" id="SWQE01000007">
    <property type="protein sequence ID" value="NFJ09415.1"/>
    <property type="molecule type" value="Genomic_DNA"/>
</dbReference>
<accession>A0A846JHJ5</accession>
<evidence type="ECO:0000313" key="2">
    <source>
        <dbReference type="Proteomes" id="UP000480039"/>
    </source>
</evidence>
<gene>
    <name evidence="1" type="ORF">FC871_13225</name>
</gene>
<name>A0A846JHJ5_CLOBO</name>
<evidence type="ECO:0000313" key="1">
    <source>
        <dbReference type="EMBL" id="NFJ09415.1"/>
    </source>
</evidence>
<reference evidence="1 2" key="1">
    <citation type="submission" date="2019-04" db="EMBL/GenBank/DDBJ databases">
        <title>Genome sequencing of Clostridium botulinum Groups I-IV and Clostridium butyricum.</title>
        <authorList>
            <person name="Brunt J."/>
            <person name="Van Vliet A.H.M."/>
            <person name="Stringer S.C."/>
            <person name="Carter A.T."/>
            <person name="Peck M.W."/>
        </authorList>
    </citation>
    <scope>NUCLEOTIDE SEQUENCE [LARGE SCALE GENOMIC DNA]</scope>
    <source>
        <strain evidence="1 2">Colworth BL30</strain>
    </source>
</reference>
<protein>
    <submittedName>
        <fullName evidence="1">Uncharacterized protein</fullName>
    </submittedName>
</protein>
<organism evidence="1 2">
    <name type="scientific">Clostridium botulinum</name>
    <dbReference type="NCBI Taxonomy" id="1491"/>
    <lineage>
        <taxon>Bacteria</taxon>
        <taxon>Bacillati</taxon>
        <taxon>Bacillota</taxon>
        <taxon>Clostridia</taxon>
        <taxon>Eubacteriales</taxon>
        <taxon>Clostridiaceae</taxon>
        <taxon>Clostridium</taxon>
    </lineage>
</organism>
<dbReference type="RefSeq" id="WP_012300999.1">
    <property type="nucleotide sequence ID" value="NZ_MWIV01000007.1"/>
</dbReference>
<comment type="caution">
    <text evidence="1">The sequence shown here is derived from an EMBL/GenBank/DDBJ whole genome shotgun (WGS) entry which is preliminary data.</text>
</comment>
<dbReference type="Proteomes" id="UP000480039">
    <property type="component" value="Unassembled WGS sequence"/>
</dbReference>
<proteinExistence type="predicted"/>
<sequence length="123" mass="14339">MTKTLKRKNKKEIDEVSIESIAKLALLPDSIDSIKDFQNNIKAYGYLENILGICNNIKKEDTYIKIYNQIESNIIKKDVEGLMYFHNKIISFTKSKEDKTLVNILFMCIMHECNKNLGLYNLK</sequence>